<evidence type="ECO:0000256" key="1">
    <source>
        <dbReference type="SAM" id="MobiDB-lite"/>
    </source>
</evidence>
<sequence>MDDLKHQSFQPTCPMSCIVSLLRMGDNETINSLLERLVEVRKVGRERVIELTKQRHETVKAQLLQDVDGDTQPSLPPLSFSIPSQISPKDTPLSTEEIKTMTGVLSLTDFLIFQ</sequence>
<dbReference type="Proteomes" id="UP001651158">
    <property type="component" value="Unassembled WGS sequence"/>
</dbReference>
<protein>
    <submittedName>
        <fullName evidence="2">Uncharacterized protein</fullName>
    </submittedName>
</protein>
<dbReference type="EMBL" id="JAKROA010000004">
    <property type="protein sequence ID" value="KAL5108108.1"/>
    <property type="molecule type" value="Genomic_DNA"/>
</dbReference>
<name>A0ABR4QE89_9CEST</name>
<accession>A0ABR4QE89</accession>
<comment type="caution">
    <text evidence="2">The sequence shown here is derived from an EMBL/GenBank/DDBJ whole genome shotgun (WGS) entry which is preliminary data.</text>
</comment>
<organism evidence="2 3">
    <name type="scientific">Taenia crassiceps</name>
    <dbReference type="NCBI Taxonomy" id="6207"/>
    <lineage>
        <taxon>Eukaryota</taxon>
        <taxon>Metazoa</taxon>
        <taxon>Spiralia</taxon>
        <taxon>Lophotrochozoa</taxon>
        <taxon>Platyhelminthes</taxon>
        <taxon>Cestoda</taxon>
        <taxon>Eucestoda</taxon>
        <taxon>Cyclophyllidea</taxon>
        <taxon>Taeniidae</taxon>
        <taxon>Taenia</taxon>
    </lineage>
</organism>
<evidence type="ECO:0000313" key="2">
    <source>
        <dbReference type="EMBL" id="KAL5108108.1"/>
    </source>
</evidence>
<reference evidence="2 3" key="1">
    <citation type="journal article" date="2022" name="Front. Cell. Infect. Microbiol.">
        <title>The Genomes of Two Strains of Taenia crassiceps the Animal Model for the Study of Human Cysticercosis.</title>
        <authorList>
            <person name="Bobes R.J."/>
            <person name="Estrada K."/>
            <person name="Rios-Valencia D.G."/>
            <person name="Calderon-Gallegos A."/>
            <person name="de la Torre P."/>
            <person name="Carrero J.C."/>
            <person name="Sanchez-Flores A."/>
            <person name="Laclette J.P."/>
        </authorList>
    </citation>
    <scope>NUCLEOTIDE SEQUENCE [LARGE SCALE GENOMIC DNA]</scope>
    <source>
        <strain evidence="2">WFUcys</strain>
    </source>
</reference>
<gene>
    <name evidence="2" type="ORF">TcWFU_008677</name>
</gene>
<proteinExistence type="predicted"/>
<keyword evidence="3" id="KW-1185">Reference proteome</keyword>
<feature type="compositionally biased region" description="Low complexity" evidence="1">
    <location>
        <begin position="77"/>
        <end position="88"/>
    </location>
</feature>
<evidence type="ECO:0000313" key="3">
    <source>
        <dbReference type="Proteomes" id="UP001651158"/>
    </source>
</evidence>
<feature type="region of interest" description="Disordered" evidence="1">
    <location>
        <begin position="68"/>
        <end position="93"/>
    </location>
</feature>